<keyword evidence="2" id="KW-1185">Reference proteome</keyword>
<accession>A0ABM8W3S6</accession>
<proteinExistence type="predicted"/>
<sequence length="53" mass="6286">MLRIDIKIKSCELFSEGAAKIIVRRQFVKREFDRISQSNINNLIDRCQIDVVY</sequence>
<evidence type="ECO:0000313" key="2">
    <source>
        <dbReference type="Proteomes" id="UP000789901"/>
    </source>
</evidence>
<gene>
    <name evidence="1" type="ORF">GMARGA_LOCUS2988</name>
</gene>
<dbReference type="EMBL" id="CAJVQB010001021">
    <property type="protein sequence ID" value="CAG8517510.1"/>
    <property type="molecule type" value="Genomic_DNA"/>
</dbReference>
<name>A0ABM8W3S6_GIGMA</name>
<reference evidence="1 2" key="1">
    <citation type="submission" date="2021-06" db="EMBL/GenBank/DDBJ databases">
        <authorList>
            <person name="Kallberg Y."/>
            <person name="Tangrot J."/>
            <person name="Rosling A."/>
        </authorList>
    </citation>
    <scope>NUCLEOTIDE SEQUENCE [LARGE SCALE GENOMIC DNA]</scope>
    <source>
        <strain evidence="1 2">120-4 pot B 10/14</strain>
    </source>
</reference>
<evidence type="ECO:0000313" key="1">
    <source>
        <dbReference type="EMBL" id="CAG8517510.1"/>
    </source>
</evidence>
<dbReference type="Proteomes" id="UP000789901">
    <property type="component" value="Unassembled WGS sequence"/>
</dbReference>
<organism evidence="1 2">
    <name type="scientific">Gigaspora margarita</name>
    <dbReference type="NCBI Taxonomy" id="4874"/>
    <lineage>
        <taxon>Eukaryota</taxon>
        <taxon>Fungi</taxon>
        <taxon>Fungi incertae sedis</taxon>
        <taxon>Mucoromycota</taxon>
        <taxon>Glomeromycotina</taxon>
        <taxon>Glomeromycetes</taxon>
        <taxon>Diversisporales</taxon>
        <taxon>Gigasporaceae</taxon>
        <taxon>Gigaspora</taxon>
    </lineage>
</organism>
<protein>
    <submittedName>
        <fullName evidence="1">25615_t:CDS:1</fullName>
    </submittedName>
</protein>
<comment type="caution">
    <text evidence="1">The sequence shown here is derived from an EMBL/GenBank/DDBJ whole genome shotgun (WGS) entry which is preliminary data.</text>
</comment>